<protein>
    <submittedName>
        <fullName evidence="1">Uncharacterized protein</fullName>
    </submittedName>
</protein>
<evidence type="ECO:0000313" key="2">
    <source>
        <dbReference type="Proteomes" id="UP001162483"/>
    </source>
</evidence>
<feature type="non-terminal residue" evidence="1">
    <location>
        <position position="51"/>
    </location>
</feature>
<name>A0ABN9B3U9_9NEOB</name>
<organism evidence="1 2">
    <name type="scientific">Staurois parvus</name>
    <dbReference type="NCBI Taxonomy" id="386267"/>
    <lineage>
        <taxon>Eukaryota</taxon>
        <taxon>Metazoa</taxon>
        <taxon>Chordata</taxon>
        <taxon>Craniata</taxon>
        <taxon>Vertebrata</taxon>
        <taxon>Euteleostomi</taxon>
        <taxon>Amphibia</taxon>
        <taxon>Batrachia</taxon>
        <taxon>Anura</taxon>
        <taxon>Neobatrachia</taxon>
        <taxon>Ranoidea</taxon>
        <taxon>Ranidae</taxon>
        <taxon>Staurois</taxon>
    </lineage>
</organism>
<dbReference type="EMBL" id="CATNWA010002249">
    <property type="protein sequence ID" value="CAI9542444.1"/>
    <property type="molecule type" value="Genomic_DNA"/>
</dbReference>
<dbReference type="Proteomes" id="UP001162483">
    <property type="component" value="Unassembled WGS sequence"/>
</dbReference>
<sequence length="51" mass="6317">MSEQYRYSQMTPFCRLDSLTYFIRGMPSFLKLYFFCHFSENKKYFLLHTVT</sequence>
<comment type="caution">
    <text evidence="1">The sequence shown here is derived from an EMBL/GenBank/DDBJ whole genome shotgun (WGS) entry which is preliminary data.</text>
</comment>
<proteinExistence type="predicted"/>
<gene>
    <name evidence="1" type="ORF">SPARVUS_LOCUS2095743</name>
</gene>
<keyword evidence="2" id="KW-1185">Reference proteome</keyword>
<accession>A0ABN9B3U9</accession>
<evidence type="ECO:0000313" key="1">
    <source>
        <dbReference type="EMBL" id="CAI9542444.1"/>
    </source>
</evidence>
<reference evidence="1" key="1">
    <citation type="submission" date="2023-05" db="EMBL/GenBank/DDBJ databases">
        <authorList>
            <person name="Stuckert A."/>
        </authorList>
    </citation>
    <scope>NUCLEOTIDE SEQUENCE</scope>
</reference>